<protein>
    <submittedName>
        <fullName evidence="2">Uncharacterized protein</fullName>
    </submittedName>
</protein>
<organism evidence="2 3">
    <name type="scientific">Trichodelitschia bisporula</name>
    <dbReference type="NCBI Taxonomy" id="703511"/>
    <lineage>
        <taxon>Eukaryota</taxon>
        <taxon>Fungi</taxon>
        <taxon>Dikarya</taxon>
        <taxon>Ascomycota</taxon>
        <taxon>Pezizomycotina</taxon>
        <taxon>Dothideomycetes</taxon>
        <taxon>Dothideomycetes incertae sedis</taxon>
        <taxon>Phaeotrichales</taxon>
        <taxon>Phaeotrichaceae</taxon>
        <taxon>Trichodelitschia</taxon>
    </lineage>
</organism>
<dbReference type="EMBL" id="ML996691">
    <property type="protein sequence ID" value="KAF2402187.1"/>
    <property type="molecule type" value="Genomic_DNA"/>
</dbReference>
<dbReference type="AlphaFoldDB" id="A0A6G1I293"/>
<sequence length="95" mass="10657">MSAGGWIHSKRLVAPPGGGEGCSSIRVRALSDFRRRYSVGQPEKEDITDSPALTPKSFRKKARNLFGHSMVWPQPITGPNEPMPQHPDFMREDIR</sequence>
<reference evidence="2" key="1">
    <citation type="journal article" date="2020" name="Stud. Mycol.">
        <title>101 Dothideomycetes genomes: a test case for predicting lifestyles and emergence of pathogens.</title>
        <authorList>
            <person name="Haridas S."/>
            <person name="Albert R."/>
            <person name="Binder M."/>
            <person name="Bloem J."/>
            <person name="Labutti K."/>
            <person name="Salamov A."/>
            <person name="Andreopoulos B."/>
            <person name="Baker S."/>
            <person name="Barry K."/>
            <person name="Bills G."/>
            <person name="Bluhm B."/>
            <person name="Cannon C."/>
            <person name="Castanera R."/>
            <person name="Culley D."/>
            <person name="Daum C."/>
            <person name="Ezra D."/>
            <person name="Gonzalez J."/>
            <person name="Henrissat B."/>
            <person name="Kuo A."/>
            <person name="Liang C."/>
            <person name="Lipzen A."/>
            <person name="Lutzoni F."/>
            <person name="Magnuson J."/>
            <person name="Mondo S."/>
            <person name="Nolan M."/>
            <person name="Ohm R."/>
            <person name="Pangilinan J."/>
            <person name="Park H.-J."/>
            <person name="Ramirez L."/>
            <person name="Alfaro M."/>
            <person name="Sun H."/>
            <person name="Tritt A."/>
            <person name="Yoshinaga Y."/>
            <person name="Zwiers L.-H."/>
            <person name="Turgeon B."/>
            <person name="Goodwin S."/>
            <person name="Spatafora J."/>
            <person name="Crous P."/>
            <person name="Grigoriev I."/>
        </authorList>
    </citation>
    <scope>NUCLEOTIDE SEQUENCE</scope>
    <source>
        <strain evidence="2">CBS 262.69</strain>
    </source>
</reference>
<gene>
    <name evidence="2" type="ORF">EJ06DRAFT_528314</name>
</gene>
<accession>A0A6G1I293</accession>
<proteinExistence type="predicted"/>
<dbReference type="Proteomes" id="UP000799640">
    <property type="component" value="Unassembled WGS sequence"/>
</dbReference>
<evidence type="ECO:0000313" key="2">
    <source>
        <dbReference type="EMBL" id="KAF2402187.1"/>
    </source>
</evidence>
<feature type="region of interest" description="Disordered" evidence="1">
    <location>
        <begin position="70"/>
        <end position="95"/>
    </location>
</feature>
<evidence type="ECO:0000256" key="1">
    <source>
        <dbReference type="SAM" id="MobiDB-lite"/>
    </source>
</evidence>
<name>A0A6G1I293_9PEZI</name>
<feature type="region of interest" description="Disordered" evidence="1">
    <location>
        <begin position="1"/>
        <end position="21"/>
    </location>
</feature>
<keyword evidence="3" id="KW-1185">Reference proteome</keyword>
<evidence type="ECO:0000313" key="3">
    <source>
        <dbReference type="Proteomes" id="UP000799640"/>
    </source>
</evidence>